<dbReference type="PANTHER" id="PTHR43854:SF1">
    <property type="entry name" value="INDOLEPYRUVATE OXIDOREDUCTASE SUBUNIT IORB"/>
    <property type="match status" value="1"/>
</dbReference>
<evidence type="ECO:0000256" key="5">
    <source>
        <dbReference type="ARBA" id="ARBA00023002"/>
    </source>
</evidence>
<evidence type="ECO:0000259" key="8">
    <source>
        <dbReference type="Pfam" id="PF01558"/>
    </source>
</evidence>
<dbReference type="SUPFAM" id="SSF53323">
    <property type="entry name" value="Pyruvate-ferredoxin oxidoreductase, PFOR, domain III"/>
    <property type="match status" value="1"/>
</dbReference>
<comment type="subunit">
    <text evidence="2">Heterodimer of the IorA and IorB subunits.</text>
</comment>
<comment type="caution">
    <text evidence="9">The sequence shown here is derived from an EMBL/GenBank/DDBJ whole genome shotgun (WGS) entry which is preliminary data.</text>
</comment>
<protein>
    <recommendedName>
        <fullName evidence="4">Indolepyruvate oxidoreductase subunit IorB</fullName>
        <ecNumber evidence="3">1.2.7.8</ecNumber>
    </recommendedName>
    <alternativeName>
        <fullName evidence="6">Indolepyruvate ferredoxin oxidoreductase subunit beta</fullName>
    </alternativeName>
</protein>
<dbReference type="GO" id="GO:0043805">
    <property type="term" value="F:indolepyruvate ferredoxin oxidoreductase activity"/>
    <property type="evidence" value="ECO:0007669"/>
    <property type="project" value="UniProtKB-EC"/>
</dbReference>
<accession>X1J7P7</accession>
<comment type="function">
    <text evidence="1">Catalyzes the ferredoxin-dependent oxidative decarboxylation of arylpyruvates.</text>
</comment>
<evidence type="ECO:0000313" key="9">
    <source>
        <dbReference type="EMBL" id="GAH90766.1"/>
    </source>
</evidence>
<dbReference type="Gene3D" id="3.40.920.10">
    <property type="entry name" value="Pyruvate-ferredoxin oxidoreductase, PFOR, domain III"/>
    <property type="match status" value="1"/>
</dbReference>
<keyword evidence="5" id="KW-0560">Oxidoreductase</keyword>
<dbReference type="Pfam" id="PF01558">
    <property type="entry name" value="POR"/>
    <property type="match status" value="1"/>
</dbReference>
<evidence type="ECO:0000256" key="1">
    <source>
        <dbReference type="ARBA" id="ARBA00002995"/>
    </source>
</evidence>
<dbReference type="NCBIfam" id="TIGR03334">
    <property type="entry name" value="IOR_beta"/>
    <property type="match status" value="1"/>
</dbReference>
<dbReference type="AlphaFoldDB" id="X1J7P7"/>
<dbReference type="PANTHER" id="PTHR43854">
    <property type="entry name" value="INDOLEPYRUVATE OXIDOREDUCTASE SUBUNIT IORB"/>
    <property type="match status" value="1"/>
</dbReference>
<evidence type="ECO:0000256" key="6">
    <source>
        <dbReference type="ARBA" id="ARBA00033011"/>
    </source>
</evidence>
<organism evidence="9">
    <name type="scientific">marine sediment metagenome</name>
    <dbReference type="NCBI Taxonomy" id="412755"/>
    <lineage>
        <taxon>unclassified sequences</taxon>
        <taxon>metagenomes</taxon>
        <taxon>ecological metagenomes</taxon>
    </lineage>
</organism>
<feature type="domain" description="Pyruvate/ketoisovalerate oxidoreductase catalytic" evidence="8">
    <location>
        <begin position="13"/>
        <end position="193"/>
    </location>
</feature>
<name>X1J7P7_9ZZZZ</name>
<comment type="catalytic activity">
    <reaction evidence="7">
        <text>indole-3-pyruvate + 2 oxidized [2Fe-2S]-[ferredoxin] + CoA = (indol-3-yl)acetyl-CoA + 2 reduced [2Fe-2S]-[ferredoxin] + CO2 + H(+)</text>
        <dbReference type="Rhea" id="RHEA:12645"/>
        <dbReference type="Rhea" id="RHEA-COMP:10000"/>
        <dbReference type="Rhea" id="RHEA-COMP:10001"/>
        <dbReference type="ChEBI" id="CHEBI:15378"/>
        <dbReference type="ChEBI" id="CHEBI:16526"/>
        <dbReference type="ChEBI" id="CHEBI:17640"/>
        <dbReference type="ChEBI" id="CHEBI:33737"/>
        <dbReference type="ChEBI" id="CHEBI:33738"/>
        <dbReference type="ChEBI" id="CHEBI:57271"/>
        <dbReference type="ChEBI" id="CHEBI:57287"/>
        <dbReference type="EC" id="1.2.7.8"/>
    </reaction>
</comment>
<gene>
    <name evidence="9" type="ORF">S06H3_03089</name>
</gene>
<dbReference type="InterPro" id="IPR052198">
    <property type="entry name" value="IorB_Oxidoreductase"/>
</dbReference>
<evidence type="ECO:0000256" key="7">
    <source>
        <dbReference type="ARBA" id="ARBA00048332"/>
    </source>
</evidence>
<proteinExistence type="predicted"/>
<dbReference type="InterPro" id="IPR019752">
    <property type="entry name" value="Pyrv/ketoisovalerate_OxRed_cat"/>
</dbReference>
<evidence type="ECO:0000256" key="4">
    <source>
        <dbReference type="ARBA" id="ARBA00017709"/>
    </source>
</evidence>
<dbReference type="InterPro" id="IPR017719">
    <property type="entry name" value="Indolepyruvate_Fd_OxRdtase_bsu"/>
</dbReference>
<dbReference type="EC" id="1.2.7.8" evidence="3"/>
<sequence length="202" mass="21418">MKNIYKIYLTGVGGQGIVRVSTIIGESAMRKGVNVVMSELHGMAERGGIITTEVKLGDASSALIQNGNADLLFAMEPVEALRSLEKVGPNTTAIVNSAPVIPFTVSLGIDTYPEIAKIIAELQGKIKNLFVIDALELSRKAGDTIASNIVMLGAAAAIPGFPVEKELLLTSMKETFPASTIEVNYAAFESGYETILSEISRS</sequence>
<dbReference type="InterPro" id="IPR002869">
    <property type="entry name" value="Pyrv_flavodox_OxRed_cen"/>
</dbReference>
<evidence type="ECO:0000256" key="3">
    <source>
        <dbReference type="ARBA" id="ARBA00012812"/>
    </source>
</evidence>
<dbReference type="EMBL" id="BARV01000969">
    <property type="protein sequence ID" value="GAH90766.1"/>
    <property type="molecule type" value="Genomic_DNA"/>
</dbReference>
<evidence type="ECO:0000256" key="2">
    <source>
        <dbReference type="ARBA" id="ARBA00011238"/>
    </source>
</evidence>
<reference evidence="9" key="1">
    <citation type="journal article" date="2014" name="Front. Microbiol.">
        <title>High frequency of phylogenetically diverse reductive dehalogenase-homologous genes in deep subseafloor sedimentary metagenomes.</title>
        <authorList>
            <person name="Kawai M."/>
            <person name="Futagami T."/>
            <person name="Toyoda A."/>
            <person name="Takaki Y."/>
            <person name="Nishi S."/>
            <person name="Hori S."/>
            <person name="Arai W."/>
            <person name="Tsubouchi T."/>
            <person name="Morono Y."/>
            <person name="Uchiyama I."/>
            <person name="Ito T."/>
            <person name="Fujiyama A."/>
            <person name="Inagaki F."/>
            <person name="Takami H."/>
        </authorList>
    </citation>
    <scope>NUCLEOTIDE SEQUENCE</scope>
    <source>
        <strain evidence="9">Expedition CK06-06</strain>
    </source>
</reference>